<reference evidence="1" key="1">
    <citation type="submission" date="2014-11" db="EMBL/GenBank/DDBJ databases">
        <authorList>
            <person name="Amaro Gonzalez C."/>
        </authorList>
    </citation>
    <scope>NUCLEOTIDE SEQUENCE</scope>
</reference>
<dbReference type="AlphaFoldDB" id="A0A0E9UEE3"/>
<name>A0A0E9UEE3_ANGAN</name>
<organism evidence="1">
    <name type="scientific">Anguilla anguilla</name>
    <name type="common">European freshwater eel</name>
    <name type="synonym">Muraena anguilla</name>
    <dbReference type="NCBI Taxonomy" id="7936"/>
    <lineage>
        <taxon>Eukaryota</taxon>
        <taxon>Metazoa</taxon>
        <taxon>Chordata</taxon>
        <taxon>Craniata</taxon>
        <taxon>Vertebrata</taxon>
        <taxon>Euteleostomi</taxon>
        <taxon>Actinopterygii</taxon>
        <taxon>Neopterygii</taxon>
        <taxon>Teleostei</taxon>
        <taxon>Anguilliformes</taxon>
        <taxon>Anguillidae</taxon>
        <taxon>Anguilla</taxon>
    </lineage>
</organism>
<accession>A0A0E9UEE3</accession>
<proteinExistence type="predicted"/>
<protein>
    <submittedName>
        <fullName evidence="1">Uncharacterized protein</fullName>
    </submittedName>
</protein>
<dbReference type="EMBL" id="GBXM01044401">
    <property type="protein sequence ID" value="JAH64176.1"/>
    <property type="molecule type" value="Transcribed_RNA"/>
</dbReference>
<sequence length="38" mass="4478">MGNYRLLASDSLDVKWLTKSWRYTVIIDRKALLFGAEF</sequence>
<reference evidence="1" key="2">
    <citation type="journal article" date="2015" name="Fish Shellfish Immunol.">
        <title>Early steps in the European eel (Anguilla anguilla)-Vibrio vulnificus interaction in the gills: Role of the RtxA13 toxin.</title>
        <authorList>
            <person name="Callol A."/>
            <person name="Pajuelo D."/>
            <person name="Ebbesson L."/>
            <person name="Teles M."/>
            <person name="MacKenzie S."/>
            <person name="Amaro C."/>
        </authorList>
    </citation>
    <scope>NUCLEOTIDE SEQUENCE</scope>
</reference>
<evidence type="ECO:0000313" key="1">
    <source>
        <dbReference type="EMBL" id="JAH64176.1"/>
    </source>
</evidence>